<keyword evidence="1" id="KW-0547">Nucleotide-binding</keyword>
<feature type="domain" description="PilZ" evidence="2">
    <location>
        <begin position="4"/>
        <end position="101"/>
    </location>
</feature>
<gene>
    <name evidence="3" type="ORF">SAMN05216578_103376</name>
</gene>
<dbReference type="OrthoDB" id="5298508at2"/>
<organism evidence="3 4">
    <name type="scientific">Halopseudomonas formosensis</name>
    <dbReference type="NCBI Taxonomy" id="1002526"/>
    <lineage>
        <taxon>Bacteria</taxon>
        <taxon>Pseudomonadati</taxon>
        <taxon>Pseudomonadota</taxon>
        <taxon>Gammaproteobacteria</taxon>
        <taxon>Pseudomonadales</taxon>
        <taxon>Pseudomonadaceae</taxon>
        <taxon>Halopseudomonas</taxon>
    </lineage>
</organism>
<dbReference type="EMBL" id="FOYD01000003">
    <property type="protein sequence ID" value="SFQ78415.1"/>
    <property type="molecule type" value="Genomic_DNA"/>
</dbReference>
<comment type="function">
    <text evidence="1">Binds the second messenger bis-(3'-5') cyclic dimeric guanosine monophosphate (c-di-GMP). Can bind two c-di-GMP molecules per monomer. May play a role in bacterial second-messenger regulated processes. Binding to c-di-GMP induces a conformational change of the C- and N-termini resulting in the exposure of a highly negative surface on one side of the protein to a possible effector protein.</text>
</comment>
<evidence type="ECO:0000313" key="4">
    <source>
        <dbReference type="Proteomes" id="UP000242815"/>
    </source>
</evidence>
<dbReference type="Pfam" id="PF07238">
    <property type="entry name" value="PilZ"/>
    <property type="match status" value="1"/>
</dbReference>
<reference evidence="3 4" key="1">
    <citation type="submission" date="2016-10" db="EMBL/GenBank/DDBJ databases">
        <authorList>
            <person name="de Groot N.N."/>
        </authorList>
    </citation>
    <scope>NUCLEOTIDE SEQUENCE [LARGE SCALE GENOMIC DNA]</scope>
    <source>
        <strain evidence="3 4">JCM 18415</strain>
    </source>
</reference>
<evidence type="ECO:0000313" key="3">
    <source>
        <dbReference type="EMBL" id="SFQ78415.1"/>
    </source>
</evidence>
<evidence type="ECO:0000259" key="2">
    <source>
        <dbReference type="Pfam" id="PF07238"/>
    </source>
</evidence>
<name>A0A1I6BBU0_9GAMM</name>
<dbReference type="GO" id="GO:0035438">
    <property type="term" value="F:cyclic-di-GMP binding"/>
    <property type="evidence" value="ECO:0007669"/>
    <property type="project" value="InterPro"/>
</dbReference>
<dbReference type="AlphaFoldDB" id="A0A1I6BBU0"/>
<comment type="subunit">
    <text evidence="1">Monomer in both c-di-GMP-bound and free forms.</text>
</comment>
<dbReference type="STRING" id="1002526.SAMN05216578_103376"/>
<keyword evidence="1" id="KW-0973">c-di-GMP</keyword>
<accession>A0A1I6BBU0</accession>
<dbReference type="Proteomes" id="UP000242815">
    <property type="component" value="Unassembled WGS sequence"/>
</dbReference>
<dbReference type="InterPro" id="IPR027021">
    <property type="entry name" value="C-di-GMP_BP_PA4608"/>
</dbReference>
<evidence type="ECO:0000256" key="1">
    <source>
        <dbReference type="PIRNR" id="PIRNR028141"/>
    </source>
</evidence>
<dbReference type="RefSeq" id="WP_090538395.1">
    <property type="nucleotide sequence ID" value="NZ_FOYD01000003.1"/>
</dbReference>
<dbReference type="PIRSF" id="PIRSF028141">
    <property type="entry name" value="C-di-GMP_BP_PA4608"/>
    <property type="match status" value="1"/>
</dbReference>
<protein>
    <recommendedName>
        <fullName evidence="1">Cyclic diguanosine monophosphate-binding protein</fullName>
        <shortName evidence="1">c-di-GMP-binding protein</shortName>
    </recommendedName>
    <alternativeName>
        <fullName evidence="1">Pilz domain-containing protein</fullName>
    </alternativeName>
</protein>
<sequence length="119" mass="13677">MPDDRRRFSRIPFDAPVRLHQEDWHAVAGLVDISLRGLLILQPDGWSRIQPDQPFHAVIELSPVEHIHMDVRMAFAREGLVGLECQHMDLDSISHLKRLIMLNLGDEALAERELAALYH</sequence>
<proteinExistence type="predicted"/>
<dbReference type="Gene3D" id="2.40.10.220">
    <property type="entry name" value="predicted glycosyltransferase like domains"/>
    <property type="match status" value="1"/>
</dbReference>
<dbReference type="SUPFAM" id="SSF141371">
    <property type="entry name" value="PilZ domain-like"/>
    <property type="match status" value="1"/>
</dbReference>
<dbReference type="InterPro" id="IPR009875">
    <property type="entry name" value="PilZ_domain"/>
</dbReference>